<gene>
    <name evidence="12" type="ORF">MANT1106_LOCUS22791</name>
    <name evidence="13" type="ORF">MANT1106_LOCUS22792</name>
</gene>
<dbReference type="InterPro" id="IPR017441">
    <property type="entry name" value="Protein_kinase_ATP_BS"/>
</dbReference>
<dbReference type="GO" id="GO:0004691">
    <property type="term" value="F:cAMP-dependent protein kinase activity"/>
    <property type="evidence" value="ECO:0007669"/>
    <property type="project" value="TreeGrafter"/>
</dbReference>
<dbReference type="InterPro" id="IPR014710">
    <property type="entry name" value="RmlC-like_jellyroll"/>
</dbReference>
<feature type="compositionally biased region" description="Low complexity" evidence="9">
    <location>
        <begin position="67"/>
        <end position="78"/>
    </location>
</feature>
<dbReference type="Gene3D" id="3.30.200.20">
    <property type="entry name" value="Phosphorylase Kinase, domain 1"/>
    <property type="match status" value="1"/>
</dbReference>
<dbReference type="PROSITE" id="PS00107">
    <property type="entry name" value="PROTEIN_KINASE_ATP"/>
    <property type="match status" value="1"/>
</dbReference>
<dbReference type="PROSITE" id="PS00888">
    <property type="entry name" value="CNMP_BINDING_1"/>
    <property type="match status" value="1"/>
</dbReference>
<feature type="binding site" evidence="8">
    <location>
        <position position="551"/>
    </location>
    <ligand>
        <name>ATP</name>
        <dbReference type="ChEBI" id="CHEBI:30616"/>
    </ligand>
</feature>
<dbReference type="CDD" id="cd00038">
    <property type="entry name" value="CAP_ED"/>
    <property type="match status" value="2"/>
</dbReference>
<evidence type="ECO:0000256" key="7">
    <source>
        <dbReference type="ARBA" id="ARBA00022992"/>
    </source>
</evidence>
<evidence type="ECO:0000256" key="1">
    <source>
        <dbReference type="ARBA" id="ARBA00022527"/>
    </source>
</evidence>
<dbReference type="GO" id="GO:0030553">
    <property type="term" value="F:cGMP binding"/>
    <property type="evidence" value="ECO:0007669"/>
    <property type="project" value="UniProtKB-KW"/>
</dbReference>
<dbReference type="GO" id="GO:0005952">
    <property type="term" value="C:cAMP-dependent protein kinase complex"/>
    <property type="evidence" value="ECO:0007669"/>
    <property type="project" value="TreeGrafter"/>
</dbReference>
<dbReference type="PRINTS" id="PR00103">
    <property type="entry name" value="CAMPKINASE"/>
</dbReference>
<organism evidence="12">
    <name type="scientific">Mantoniella antarctica</name>
    <dbReference type="NCBI Taxonomy" id="81844"/>
    <lineage>
        <taxon>Eukaryota</taxon>
        <taxon>Viridiplantae</taxon>
        <taxon>Chlorophyta</taxon>
        <taxon>Mamiellophyceae</taxon>
        <taxon>Mamiellales</taxon>
        <taxon>Mamiellaceae</taxon>
        <taxon>Mantoniella</taxon>
    </lineage>
</organism>
<dbReference type="AlphaFoldDB" id="A0A6U3KQY3"/>
<evidence type="ECO:0000259" key="10">
    <source>
        <dbReference type="PROSITE" id="PS50011"/>
    </source>
</evidence>
<evidence type="ECO:0000256" key="5">
    <source>
        <dbReference type="ARBA" id="ARBA00022777"/>
    </source>
</evidence>
<feature type="compositionally biased region" description="Polar residues" evidence="9">
    <location>
        <begin position="138"/>
        <end position="149"/>
    </location>
</feature>
<evidence type="ECO:0008006" key="14">
    <source>
        <dbReference type="Google" id="ProtNLM"/>
    </source>
</evidence>
<dbReference type="PANTHER" id="PTHR24353">
    <property type="entry name" value="CYCLIC NUCLEOTIDE-DEPENDENT PROTEIN KINASE"/>
    <property type="match status" value="1"/>
</dbReference>
<feature type="region of interest" description="Disordered" evidence="9">
    <location>
        <begin position="1"/>
        <end position="195"/>
    </location>
</feature>
<dbReference type="InterPro" id="IPR008271">
    <property type="entry name" value="Ser/Thr_kinase_AS"/>
</dbReference>
<reference evidence="12" key="1">
    <citation type="submission" date="2021-01" db="EMBL/GenBank/DDBJ databases">
        <authorList>
            <person name="Corre E."/>
            <person name="Pelletier E."/>
            <person name="Niang G."/>
            <person name="Scheremetjew M."/>
            <person name="Finn R."/>
            <person name="Kale V."/>
            <person name="Holt S."/>
            <person name="Cochrane G."/>
            <person name="Meng A."/>
            <person name="Brown T."/>
            <person name="Cohen L."/>
        </authorList>
    </citation>
    <scope>NUCLEOTIDE SEQUENCE</scope>
    <source>
        <strain evidence="12">SL-175</strain>
    </source>
</reference>
<dbReference type="Gene3D" id="1.10.510.10">
    <property type="entry name" value="Transferase(Phosphotransferase) domain 1"/>
    <property type="match status" value="1"/>
</dbReference>
<evidence type="ECO:0000256" key="8">
    <source>
        <dbReference type="PROSITE-ProRule" id="PRU10141"/>
    </source>
</evidence>
<dbReference type="PANTHER" id="PTHR24353:SF139">
    <property type="match status" value="1"/>
</dbReference>
<dbReference type="SMART" id="SM00100">
    <property type="entry name" value="cNMP"/>
    <property type="match status" value="2"/>
</dbReference>
<name>A0A6U3KQY3_9CHLO</name>
<dbReference type="InterPro" id="IPR000595">
    <property type="entry name" value="cNMP-bd_dom"/>
</dbReference>
<protein>
    <recommendedName>
        <fullName evidence="14">cGMP-dependent protein kinase</fullName>
    </recommendedName>
</protein>
<feature type="compositionally biased region" description="Polar residues" evidence="9">
    <location>
        <begin position="93"/>
        <end position="103"/>
    </location>
</feature>
<dbReference type="PROSITE" id="PS00889">
    <property type="entry name" value="CNMP_BINDING_2"/>
    <property type="match status" value="2"/>
</dbReference>
<dbReference type="PROSITE" id="PS00108">
    <property type="entry name" value="PROTEIN_KINASE_ST"/>
    <property type="match status" value="1"/>
</dbReference>
<feature type="compositionally biased region" description="Basic and acidic residues" evidence="9">
    <location>
        <begin position="165"/>
        <end position="195"/>
    </location>
</feature>
<feature type="domain" description="Cyclic nucleotide-binding" evidence="11">
    <location>
        <begin position="211"/>
        <end position="330"/>
    </location>
</feature>
<dbReference type="SUPFAM" id="SSF51206">
    <property type="entry name" value="cAMP-binding domain-like"/>
    <property type="match status" value="2"/>
</dbReference>
<dbReference type="EMBL" id="HBFC01038394">
    <property type="protein sequence ID" value="CAD8723576.1"/>
    <property type="molecule type" value="Transcribed_RNA"/>
</dbReference>
<dbReference type="PROSITE" id="PS50042">
    <property type="entry name" value="CNMP_BINDING_3"/>
    <property type="match status" value="2"/>
</dbReference>
<evidence type="ECO:0000313" key="13">
    <source>
        <dbReference type="EMBL" id="CAD8723576.1"/>
    </source>
</evidence>
<accession>A0A6U3KQY3</accession>
<keyword evidence="6 8" id="KW-0067">ATP-binding</keyword>
<evidence type="ECO:0000256" key="9">
    <source>
        <dbReference type="SAM" id="MobiDB-lite"/>
    </source>
</evidence>
<evidence type="ECO:0000313" key="12">
    <source>
        <dbReference type="EMBL" id="CAD8723575.1"/>
    </source>
</evidence>
<dbReference type="SUPFAM" id="SSF56112">
    <property type="entry name" value="Protein kinase-like (PK-like)"/>
    <property type="match status" value="1"/>
</dbReference>
<sequence>MGCFASTLAAAPSGGESPVKRQLSRAESRNGAGRNGDGFARSSRPSVFLTNEHPKGPSASANADGFARTARASSAGASKDQPANGGGFVRTPRVSTKEPSTSGAGVVPMGAKAPHAWESSPRTQQEFLRGQKDVSAGSHRQQQLQSAGSSFPPGLTGEPPVAFDEGMRSKGMTERLTERHTGDAVEKPTEGRRATEEEVHFIKSALENTVIFHQFDEHIRDTVARAMFELKVPAGQKLILEGEMGSEMYLVNDGQFDVMENRHGVEVRVNHKARGDIFGEVSLMFQSPRTASVLAATDSSVWVLHRALFRTLTRKAAMEINQQHEVFLNSVPILSSLTVQERIKLATALEEQTFQPGEVVVVQGEQEATKFYIVVKGEAVVTVEETDPDINGKKKVNHLFRSDFFGEKALLYDQPRQATVTASGSTPLVCLVLNRNVFADLLGSLQELMAREKSAEVVARKMNELAGQVPWPSARVTIKGSSRRPVGVRHQEDVVGTGVCSNTTFASLLRGSSAAAEIVLTEGKLLGGGASGSVRRVDCVVNSRSMTFALKRMRKCAVMSTPEHIYCEKNITKELKHFTCMKQHASFQDAHHLYFLFDYMDGCDLMDALAAVATVQNIRHPKKPFAPKIKFLKGMPEDMAMYYIAVVTLAFEYLHDNNIVYRDLKPENVLLSTDGTALLGDFGFAKKLEEGGHTYTFCGTPGYVAPEVVLARGYGTSIDWWGLGVMMFVLLTGQQPFSQIVNGKPEDPLTVMKRIVDRSWTVSYPVYLSEYAVDIMQWFMERRSAKRLGNLRRRAVDIKAHPWFQDFDWELLQSGEYRPRVLALSEAFSSQHERRIAELEHEITHSHPSESEANIQEANAIFKDF</sequence>
<evidence type="ECO:0000256" key="6">
    <source>
        <dbReference type="ARBA" id="ARBA00022840"/>
    </source>
</evidence>
<dbReference type="Gene3D" id="2.60.120.10">
    <property type="entry name" value="Jelly Rolls"/>
    <property type="match status" value="2"/>
</dbReference>
<evidence type="ECO:0000256" key="3">
    <source>
        <dbReference type="ARBA" id="ARBA00022679"/>
    </source>
</evidence>
<keyword evidence="7" id="KW-0142">cGMP-binding</keyword>
<keyword evidence="4 8" id="KW-0547">Nucleotide-binding</keyword>
<feature type="domain" description="Cyclic nucleotide-binding" evidence="11">
    <location>
        <begin position="333"/>
        <end position="451"/>
    </location>
</feature>
<evidence type="ECO:0000256" key="4">
    <source>
        <dbReference type="ARBA" id="ARBA00022741"/>
    </source>
</evidence>
<dbReference type="InterPro" id="IPR018490">
    <property type="entry name" value="cNMP-bd_dom_sf"/>
</dbReference>
<evidence type="ECO:0000259" key="11">
    <source>
        <dbReference type="PROSITE" id="PS50042"/>
    </source>
</evidence>
<dbReference type="InterPro" id="IPR018488">
    <property type="entry name" value="cNMP-bd_CS"/>
</dbReference>
<feature type="domain" description="Protein kinase" evidence="10">
    <location>
        <begin position="520"/>
        <end position="804"/>
    </location>
</feature>
<dbReference type="Pfam" id="PF00027">
    <property type="entry name" value="cNMP_binding"/>
    <property type="match status" value="2"/>
</dbReference>
<keyword evidence="5" id="KW-0418">Kinase</keyword>
<dbReference type="Pfam" id="PF00069">
    <property type="entry name" value="Pkinase"/>
    <property type="match status" value="1"/>
</dbReference>
<dbReference type="EMBL" id="HBFC01038393">
    <property type="protein sequence ID" value="CAD8723575.1"/>
    <property type="molecule type" value="Transcribed_RNA"/>
</dbReference>
<dbReference type="GO" id="GO:0005524">
    <property type="term" value="F:ATP binding"/>
    <property type="evidence" value="ECO:0007669"/>
    <property type="project" value="UniProtKB-UniRule"/>
</dbReference>
<dbReference type="PROSITE" id="PS50011">
    <property type="entry name" value="PROTEIN_KINASE_DOM"/>
    <property type="match status" value="1"/>
</dbReference>
<keyword evidence="3" id="KW-0808">Transferase</keyword>
<evidence type="ECO:0000256" key="2">
    <source>
        <dbReference type="ARBA" id="ARBA00022535"/>
    </source>
</evidence>
<keyword evidence="1" id="KW-0723">Serine/threonine-protein kinase</keyword>
<keyword evidence="2" id="KW-0140">cGMP</keyword>
<dbReference type="SMART" id="SM00220">
    <property type="entry name" value="S_TKc"/>
    <property type="match status" value="1"/>
</dbReference>
<dbReference type="InterPro" id="IPR000719">
    <property type="entry name" value="Prot_kinase_dom"/>
</dbReference>
<proteinExistence type="predicted"/>
<dbReference type="InterPro" id="IPR011009">
    <property type="entry name" value="Kinase-like_dom_sf"/>
</dbReference>